<keyword evidence="2" id="KW-1185">Reference proteome</keyword>
<reference evidence="1" key="1">
    <citation type="journal article" date="2023" name="G3 (Bethesda)">
        <title>Whole genome assemblies of Zophobas morio and Tenebrio molitor.</title>
        <authorList>
            <person name="Kaur S."/>
            <person name="Stinson S.A."/>
            <person name="diCenzo G.C."/>
        </authorList>
    </citation>
    <scope>NUCLEOTIDE SEQUENCE</scope>
    <source>
        <strain evidence="1">QUZm001</strain>
    </source>
</reference>
<gene>
    <name evidence="1" type="ORF">Zmor_025505</name>
</gene>
<dbReference type="EMBL" id="JALNTZ010000008">
    <property type="protein sequence ID" value="KAJ3642748.1"/>
    <property type="molecule type" value="Genomic_DNA"/>
</dbReference>
<accession>A0AA38HRR0</accession>
<name>A0AA38HRR0_9CUCU</name>
<evidence type="ECO:0000313" key="1">
    <source>
        <dbReference type="EMBL" id="KAJ3642748.1"/>
    </source>
</evidence>
<protein>
    <submittedName>
        <fullName evidence="1">Uncharacterized protein</fullName>
    </submittedName>
</protein>
<sequence length="106" mass="11957">MASPTKERPPLTKQKLKRFSFTRSISKEMHQRSLSRSNLLDGATPILVADSDEEDVVVEDTSIPPDDESVIEGTTILPDEEEKVFTKEFVDGFKINEKEIKYNGVS</sequence>
<proteinExistence type="predicted"/>
<organism evidence="1 2">
    <name type="scientific">Zophobas morio</name>
    <dbReference type="NCBI Taxonomy" id="2755281"/>
    <lineage>
        <taxon>Eukaryota</taxon>
        <taxon>Metazoa</taxon>
        <taxon>Ecdysozoa</taxon>
        <taxon>Arthropoda</taxon>
        <taxon>Hexapoda</taxon>
        <taxon>Insecta</taxon>
        <taxon>Pterygota</taxon>
        <taxon>Neoptera</taxon>
        <taxon>Endopterygota</taxon>
        <taxon>Coleoptera</taxon>
        <taxon>Polyphaga</taxon>
        <taxon>Cucujiformia</taxon>
        <taxon>Tenebrionidae</taxon>
        <taxon>Zophobas</taxon>
    </lineage>
</organism>
<evidence type="ECO:0000313" key="2">
    <source>
        <dbReference type="Proteomes" id="UP001168821"/>
    </source>
</evidence>
<dbReference type="Proteomes" id="UP001168821">
    <property type="component" value="Unassembled WGS sequence"/>
</dbReference>
<comment type="caution">
    <text evidence="1">The sequence shown here is derived from an EMBL/GenBank/DDBJ whole genome shotgun (WGS) entry which is preliminary data.</text>
</comment>
<dbReference type="AlphaFoldDB" id="A0AA38HRR0"/>